<protein>
    <submittedName>
        <fullName evidence="3">Uncharacterized protein</fullName>
    </submittedName>
</protein>
<feature type="compositionally biased region" description="Polar residues" evidence="2">
    <location>
        <begin position="455"/>
        <end position="467"/>
    </location>
</feature>
<dbReference type="AlphaFoldDB" id="A0A4Y7PX31"/>
<dbReference type="EMBL" id="ML170196">
    <property type="protein sequence ID" value="TDL19452.1"/>
    <property type="molecule type" value="Genomic_DNA"/>
</dbReference>
<feature type="region of interest" description="Disordered" evidence="2">
    <location>
        <begin position="42"/>
        <end position="74"/>
    </location>
</feature>
<feature type="compositionally biased region" description="Low complexity" evidence="2">
    <location>
        <begin position="444"/>
        <end position="454"/>
    </location>
</feature>
<feature type="region of interest" description="Disordered" evidence="2">
    <location>
        <begin position="432"/>
        <end position="511"/>
    </location>
</feature>
<feature type="compositionally biased region" description="Polar residues" evidence="2">
    <location>
        <begin position="148"/>
        <end position="192"/>
    </location>
</feature>
<dbReference type="OrthoDB" id="2804750at2759"/>
<feature type="region of interest" description="Disordered" evidence="2">
    <location>
        <begin position="129"/>
        <end position="195"/>
    </location>
</feature>
<feature type="compositionally biased region" description="Polar residues" evidence="2">
    <location>
        <begin position="502"/>
        <end position="511"/>
    </location>
</feature>
<evidence type="ECO:0000313" key="3">
    <source>
        <dbReference type="EMBL" id="TDL19452.1"/>
    </source>
</evidence>
<feature type="coiled-coil region" evidence="1">
    <location>
        <begin position="231"/>
        <end position="258"/>
    </location>
</feature>
<keyword evidence="1" id="KW-0175">Coiled coil</keyword>
<keyword evidence="4" id="KW-1185">Reference proteome</keyword>
<feature type="compositionally biased region" description="Low complexity" evidence="2">
    <location>
        <begin position="468"/>
        <end position="478"/>
    </location>
</feature>
<organism evidence="3 4">
    <name type="scientific">Rickenella mellea</name>
    <dbReference type="NCBI Taxonomy" id="50990"/>
    <lineage>
        <taxon>Eukaryota</taxon>
        <taxon>Fungi</taxon>
        <taxon>Dikarya</taxon>
        <taxon>Basidiomycota</taxon>
        <taxon>Agaricomycotina</taxon>
        <taxon>Agaricomycetes</taxon>
        <taxon>Hymenochaetales</taxon>
        <taxon>Rickenellaceae</taxon>
        <taxon>Rickenella</taxon>
    </lineage>
</organism>
<feature type="compositionally biased region" description="Polar residues" evidence="2">
    <location>
        <begin position="54"/>
        <end position="68"/>
    </location>
</feature>
<evidence type="ECO:0000313" key="4">
    <source>
        <dbReference type="Proteomes" id="UP000294933"/>
    </source>
</evidence>
<dbReference type="Proteomes" id="UP000294933">
    <property type="component" value="Unassembled WGS sequence"/>
</dbReference>
<proteinExistence type="predicted"/>
<sequence>MHSSNGSISDASNAASIASAMKLPPSCPPGSRPRIITQHCRDGSAGHTPMRPSISKSFSSVNLRSPTSDRPAHVPAGDKHVLLLPITGDMRMASLATKTVVPSISAMPTIPSFSSAQVVPRTSEEVSHSAFSVSSRQTDAPTRGGCRTPTSMVSTSSTRPLNLHQSTQNTTPSKSNLTPITRPRASSTSSSLREVLANPQYVPNVSSESMSMFKAQNARFDRLANYLLSVIQRHQTEKAQYEERIAAFEMELQKRERELKGLRWLVRNGSMAQEFFDRTTSLDKILSTPSDMGDETDYLRTPLADLEAVAASISCPIKLGRSDSDHSPRIRQGQGEKPVGMLKRSNTMPEMLPGTLHKISTPETSPSGKTFGGLGLDFPLPGPLSLSSISSTIFSTTSTANASTSGDPNMASSGLSTIEESAHHSRLVPRNYGIPELSDERPVSGYSLSSTDSSLQHLPSSQVELDNSQSGKSSSYSSGLAHMEEMYDRLVGLSTKMRENAHGSSESLTTR</sequence>
<feature type="compositionally biased region" description="Polar residues" evidence="2">
    <location>
        <begin position="129"/>
        <end position="140"/>
    </location>
</feature>
<reference evidence="3 4" key="1">
    <citation type="submission" date="2018-06" db="EMBL/GenBank/DDBJ databases">
        <title>A transcriptomic atlas of mushroom development highlights an independent origin of complex multicellularity.</title>
        <authorList>
            <consortium name="DOE Joint Genome Institute"/>
            <person name="Krizsan K."/>
            <person name="Almasi E."/>
            <person name="Merenyi Z."/>
            <person name="Sahu N."/>
            <person name="Viragh M."/>
            <person name="Koszo T."/>
            <person name="Mondo S."/>
            <person name="Kiss B."/>
            <person name="Balint B."/>
            <person name="Kues U."/>
            <person name="Barry K."/>
            <person name="Hegedus J.C."/>
            <person name="Henrissat B."/>
            <person name="Johnson J."/>
            <person name="Lipzen A."/>
            <person name="Ohm R."/>
            <person name="Nagy I."/>
            <person name="Pangilinan J."/>
            <person name="Yan J."/>
            <person name="Xiong Y."/>
            <person name="Grigoriev I.V."/>
            <person name="Hibbett D.S."/>
            <person name="Nagy L.G."/>
        </authorList>
    </citation>
    <scope>NUCLEOTIDE SEQUENCE [LARGE SCALE GENOMIC DNA]</scope>
    <source>
        <strain evidence="3 4">SZMC22713</strain>
    </source>
</reference>
<gene>
    <name evidence="3" type="ORF">BD410DRAFT_792062</name>
</gene>
<accession>A0A4Y7PX31</accession>
<dbReference type="VEuPathDB" id="FungiDB:BD410DRAFT_792062"/>
<evidence type="ECO:0000256" key="1">
    <source>
        <dbReference type="SAM" id="Coils"/>
    </source>
</evidence>
<feature type="region of interest" description="Disordered" evidence="2">
    <location>
        <begin position="320"/>
        <end position="345"/>
    </location>
</feature>
<name>A0A4Y7PX31_9AGAM</name>
<evidence type="ECO:0000256" key="2">
    <source>
        <dbReference type="SAM" id="MobiDB-lite"/>
    </source>
</evidence>